<dbReference type="KEGG" id="ccz:CCALI_01250"/>
<dbReference type="InterPro" id="IPR001845">
    <property type="entry name" value="HTH_ArsR_DNA-bd_dom"/>
</dbReference>
<dbReference type="AlphaFoldDB" id="S0EUN1"/>
<keyword evidence="3" id="KW-0804">Transcription</keyword>
<dbReference type="Proteomes" id="UP000014227">
    <property type="component" value="Chromosome I"/>
</dbReference>
<evidence type="ECO:0000256" key="3">
    <source>
        <dbReference type="ARBA" id="ARBA00023163"/>
    </source>
</evidence>
<evidence type="ECO:0000256" key="2">
    <source>
        <dbReference type="ARBA" id="ARBA00023125"/>
    </source>
</evidence>
<evidence type="ECO:0000259" key="4">
    <source>
        <dbReference type="PROSITE" id="PS50987"/>
    </source>
</evidence>
<dbReference type="STRING" id="454171.CP488_02845"/>
<keyword evidence="2" id="KW-0238">DNA-binding</keyword>
<dbReference type="OrthoDB" id="9794330at2"/>
<dbReference type="RefSeq" id="WP_016482610.1">
    <property type="nucleotide sequence ID" value="NC_021487.1"/>
</dbReference>
<dbReference type="GO" id="GO:0003700">
    <property type="term" value="F:DNA-binding transcription factor activity"/>
    <property type="evidence" value="ECO:0007669"/>
    <property type="project" value="InterPro"/>
</dbReference>
<dbReference type="PANTHER" id="PTHR33154:SF33">
    <property type="entry name" value="TRANSCRIPTIONAL REPRESSOR SDPR"/>
    <property type="match status" value="1"/>
</dbReference>
<name>S0EUN1_CHTCT</name>
<dbReference type="PATRIC" id="fig|1303518.3.peg.1272"/>
<dbReference type="EMBL" id="HF951689">
    <property type="protein sequence ID" value="CCW35068.1"/>
    <property type="molecule type" value="Genomic_DNA"/>
</dbReference>
<dbReference type="InterPro" id="IPR036390">
    <property type="entry name" value="WH_DNA-bd_sf"/>
</dbReference>
<dbReference type="eggNOG" id="COG0640">
    <property type="taxonomic scope" value="Bacteria"/>
</dbReference>
<evidence type="ECO:0000256" key="1">
    <source>
        <dbReference type="ARBA" id="ARBA00023015"/>
    </source>
</evidence>
<dbReference type="PRINTS" id="PR00778">
    <property type="entry name" value="HTHARSR"/>
</dbReference>
<evidence type="ECO:0000313" key="6">
    <source>
        <dbReference type="Proteomes" id="UP000014227"/>
    </source>
</evidence>
<sequence length="129" mass="14655">MPTHLKRSLEEISCEVYNSDPTRVRRVAKVMPSEETSDEAARQLKAVADPVRLRILYALSKEPLCVCELSVLLNMSMPAVSHHLRILLSAGLLKVRKEGKFACYHLRDSHFARTMLQPILRSLSQKEEA</sequence>
<proteinExistence type="predicted"/>
<protein>
    <submittedName>
        <fullName evidence="5">Transcriptional regulator, ArsR family</fullName>
    </submittedName>
</protein>
<dbReference type="FunCoup" id="S0EUN1">
    <property type="interactions" value="107"/>
</dbReference>
<keyword evidence="6" id="KW-1185">Reference proteome</keyword>
<dbReference type="HOGENOM" id="CLU_097806_7_3_0"/>
<dbReference type="GO" id="GO:0003677">
    <property type="term" value="F:DNA binding"/>
    <property type="evidence" value="ECO:0007669"/>
    <property type="project" value="UniProtKB-KW"/>
</dbReference>
<dbReference type="InterPro" id="IPR051081">
    <property type="entry name" value="HTH_MetalResp_TranReg"/>
</dbReference>
<feature type="domain" description="HTH arsR-type" evidence="4">
    <location>
        <begin position="32"/>
        <end position="126"/>
    </location>
</feature>
<accession>S0EUN1</accession>
<reference evidence="6" key="1">
    <citation type="submission" date="2013-03" db="EMBL/GenBank/DDBJ databases">
        <title>Genome sequence of Chthonomonas calidirosea, the first sequenced genome from the Armatimonadetes phylum (formally candidate division OP10).</title>
        <authorList>
            <person name="Lee K.C.Y."/>
            <person name="Morgan X.C."/>
            <person name="Dunfield P.F."/>
            <person name="Tamas I."/>
            <person name="Houghton K.M."/>
            <person name="Vyssotski M."/>
            <person name="Ryan J.L.J."/>
            <person name="Lagutin K."/>
            <person name="McDonald I.R."/>
            <person name="Stott M.B."/>
        </authorList>
    </citation>
    <scope>NUCLEOTIDE SEQUENCE [LARGE SCALE GENOMIC DNA]</scope>
    <source>
        <strain evidence="6">DSM 23976 / ICMP 18418 / T49</strain>
    </source>
</reference>
<keyword evidence="1" id="KW-0805">Transcription regulation</keyword>
<dbReference type="NCBIfam" id="NF033788">
    <property type="entry name" value="HTH_metalloreg"/>
    <property type="match status" value="1"/>
</dbReference>
<dbReference type="Gene3D" id="1.10.10.10">
    <property type="entry name" value="Winged helix-like DNA-binding domain superfamily/Winged helix DNA-binding domain"/>
    <property type="match status" value="1"/>
</dbReference>
<dbReference type="SMART" id="SM00418">
    <property type="entry name" value="HTH_ARSR"/>
    <property type="match status" value="1"/>
</dbReference>
<dbReference type="InParanoid" id="S0EUN1"/>
<dbReference type="InterPro" id="IPR011991">
    <property type="entry name" value="ArsR-like_HTH"/>
</dbReference>
<dbReference type="SUPFAM" id="SSF46785">
    <property type="entry name" value="Winged helix' DNA-binding domain"/>
    <property type="match status" value="1"/>
</dbReference>
<dbReference type="PANTHER" id="PTHR33154">
    <property type="entry name" value="TRANSCRIPTIONAL REGULATOR, ARSR FAMILY"/>
    <property type="match status" value="1"/>
</dbReference>
<evidence type="ECO:0000313" key="5">
    <source>
        <dbReference type="EMBL" id="CCW35068.1"/>
    </source>
</evidence>
<gene>
    <name evidence="5" type="ORF">CCALI_01250</name>
</gene>
<dbReference type="PROSITE" id="PS50987">
    <property type="entry name" value="HTH_ARSR_2"/>
    <property type="match status" value="1"/>
</dbReference>
<dbReference type="InterPro" id="IPR036388">
    <property type="entry name" value="WH-like_DNA-bd_sf"/>
</dbReference>
<dbReference type="CDD" id="cd00090">
    <property type="entry name" value="HTH_ARSR"/>
    <property type="match status" value="1"/>
</dbReference>
<organism evidence="5 6">
    <name type="scientific">Chthonomonas calidirosea (strain DSM 23976 / ICMP 18418 / T49)</name>
    <dbReference type="NCBI Taxonomy" id="1303518"/>
    <lineage>
        <taxon>Bacteria</taxon>
        <taxon>Bacillati</taxon>
        <taxon>Armatimonadota</taxon>
        <taxon>Chthonomonadia</taxon>
        <taxon>Chthonomonadales</taxon>
        <taxon>Chthonomonadaceae</taxon>
        <taxon>Chthonomonas</taxon>
    </lineage>
</organism>
<dbReference type="Pfam" id="PF01022">
    <property type="entry name" value="HTH_5"/>
    <property type="match status" value="1"/>
</dbReference>